<gene>
    <name evidence="11" type="primary">mgtE</name>
    <name evidence="11" type="ORF">ENP34_05720</name>
</gene>
<dbReference type="CDD" id="cd04606">
    <property type="entry name" value="CBS_pair_Mg_transporter"/>
    <property type="match status" value="1"/>
</dbReference>
<comment type="function">
    <text evidence="9">Acts as a magnesium transporter.</text>
</comment>
<evidence type="ECO:0000256" key="5">
    <source>
        <dbReference type="ARBA" id="ARBA00022842"/>
    </source>
</evidence>
<reference evidence="11" key="1">
    <citation type="journal article" date="2020" name="mSystems">
        <title>Genome- and Community-Level Interaction Insights into Carbon Utilization and Element Cycling Functions of Hydrothermarchaeota in Hydrothermal Sediment.</title>
        <authorList>
            <person name="Zhou Z."/>
            <person name="Liu Y."/>
            <person name="Xu W."/>
            <person name="Pan J."/>
            <person name="Luo Z.H."/>
            <person name="Li M."/>
        </authorList>
    </citation>
    <scope>NUCLEOTIDE SEQUENCE [LARGE SCALE GENOMIC DNA]</scope>
    <source>
        <strain evidence="11">SpSt-210</strain>
    </source>
</reference>
<dbReference type="Pfam" id="PF03448">
    <property type="entry name" value="MgtE_N"/>
    <property type="match status" value="1"/>
</dbReference>
<dbReference type="InterPro" id="IPR006669">
    <property type="entry name" value="MgtE_transporter"/>
</dbReference>
<evidence type="ECO:0000259" key="10">
    <source>
        <dbReference type="PROSITE" id="PS51371"/>
    </source>
</evidence>
<evidence type="ECO:0000256" key="6">
    <source>
        <dbReference type="ARBA" id="ARBA00022989"/>
    </source>
</evidence>
<keyword evidence="8" id="KW-0129">CBS domain</keyword>
<dbReference type="SUPFAM" id="SSF54631">
    <property type="entry name" value="CBS-domain pair"/>
    <property type="match status" value="1"/>
</dbReference>
<evidence type="ECO:0000256" key="1">
    <source>
        <dbReference type="ARBA" id="ARBA00004141"/>
    </source>
</evidence>
<dbReference type="GO" id="GO:0015095">
    <property type="term" value="F:magnesium ion transmembrane transporter activity"/>
    <property type="evidence" value="ECO:0007669"/>
    <property type="project" value="UniProtKB-UniRule"/>
</dbReference>
<feature type="transmembrane region" description="Helical" evidence="9">
    <location>
        <begin position="421"/>
        <end position="443"/>
    </location>
</feature>
<keyword evidence="4 9" id="KW-0812">Transmembrane</keyword>
<dbReference type="SMART" id="SM00924">
    <property type="entry name" value="MgtE_N"/>
    <property type="match status" value="1"/>
</dbReference>
<feature type="transmembrane region" description="Helical" evidence="9">
    <location>
        <begin position="464"/>
        <end position="485"/>
    </location>
</feature>
<dbReference type="GO" id="GO:0046872">
    <property type="term" value="F:metal ion binding"/>
    <property type="evidence" value="ECO:0007669"/>
    <property type="project" value="UniProtKB-KW"/>
</dbReference>
<evidence type="ECO:0000256" key="2">
    <source>
        <dbReference type="ARBA" id="ARBA00009749"/>
    </source>
</evidence>
<protein>
    <recommendedName>
        <fullName evidence="9">Magnesium transporter MgtE</fullName>
    </recommendedName>
</protein>
<keyword evidence="9" id="KW-0479">Metal-binding</keyword>
<feature type="domain" description="CBS" evidence="10">
    <location>
        <begin position="238"/>
        <end position="296"/>
    </location>
</feature>
<dbReference type="InterPro" id="IPR036739">
    <property type="entry name" value="SLC41_membr_dom_sf"/>
</dbReference>
<keyword evidence="6 9" id="KW-1133">Transmembrane helix</keyword>
<proteinExistence type="inferred from homology"/>
<dbReference type="GO" id="GO:0005886">
    <property type="term" value="C:plasma membrane"/>
    <property type="evidence" value="ECO:0007669"/>
    <property type="project" value="UniProtKB-SubCell"/>
</dbReference>
<dbReference type="PROSITE" id="PS51371">
    <property type="entry name" value="CBS"/>
    <property type="match status" value="2"/>
</dbReference>
<dbReference type="Gene3D" id="1.25.60.10">
    <property type="entry name" value="MgtE N-terminal domain-like"/>
    <property type="match status" value="1"/>
</dbReference>
<dbReference type="SMART" id="SM00116">
    <property type="entry name" value="CBS"/>
    <property type="match status" value="2"/>
</dbReference>
<accession>A0A831TFJ5</accession>
<dbReference type="NCBIfam" id="TIGR00400">
    <property type="entry name" value="mgtE"/>
    <property type="match status" value="1"/>
</dbReference>
<dbReference type="SUPFAM" id="SSF161093">
    <property type="entry name" value="MgtE membrane domain-like"/>
    <property type="match status" value="1"/>
</dbReference>
<evidence type="ECO:0000256" key="3">
    <source>
        <dbReference type="ARBA" id="ARBA00022448"/>
    </source>
</evidence>
<dbReference type="AlphaFoldDB" id="A0A831TFJ5"/>
<dbReference type="Pfam" id="PF01769">
    <property type="entry name" value="MgtE"/>
    <property type="match status" value="1"/>
</dbReference>
<comment type="similarity">
    <text evidence="2 9">Belongs to the SLC41A transporter family.</text>
</comment>
<evidence type="ECO:0000256" key="7">
    <source>
        <dbReference type="ARBA" id="ARBA00023136"/>
    </source>
</evidence>
<dbReference type="InterPro" id="IPR006668">
    <property type="entry name" value="Mg_transptr_MgtE_intracell_dom"/>
</dbReference>
<dbReference type="InterPro" id="IPR000644">
    <property type="entry name" value="CBS_dom"/>
</dbReference>
<keyword evidence="9" id="KW-1003">Cell membrane</keyword>
<evidence type="ECO:0000256" key="8">
    <source>
        <dbReference type="PROSITE-ProRule" id="PRU00703"/>
    </source>
</evidence>
<keyword evidence="5 9" id="KW-0460">Magnesium</keyword>
<dbReference type="PANTHER" id="PTHR43773:SF1">
    <property type="entry name" value="MAGNESIUM TRANSPORTER MGTE"/>
    <property type="match status" value="1"/>
</dbReference>
<comment type="caution">
    <text evidence="11">The sequence shown here is derived from an EMBL/GenBank/DDBJ whole genome shotgun (WGS) entry which is preliminary data.</text>
</comment>
<feature type="transmembrane region" description="Helical" evidence="9">
    <location>
        <begin position="394"/>
        <end position="415"/>
    </location>
</feature>
<evidence type="ECO:0000313" key="11">
    <source>
        <dbReference type="EMBL" id="HEG90921.1"/>
    </source>
</evidence>
<evidence type="ECO:0000256" key="4">
    <source>
        <dbReference type="ARBA" id="ARBA00022692"/>
    </source>
</evidence>
<dbReference type="InterPro" id="IPR038076">
    <property type="entry name" value="MgtE_N_sf"/>
</dbReference>
<keyword evidence="7 9" id="KW-0472">Membrane</keyword>
<comment type="subcellular location">
    <subcellularLocation>
        <location evidence="9">Cell membrane</location>
        <topology evidence="9">Multi-pass membrane protein</topology>
    </subcellularLocation>
    <subcellularLocation>
        <location evidence="1">Membrane</location>
        <topology evidence="1">Multi-pass membrane protein</topology>
    </subcellularLocation>
</comment>
<evidence type="ECO:0000256" key="9">
    <source>
        <dbReference type="RuleBase" id="RU362011"/>
    </source>
</evidence>
<feature type="transmembrane region" description="Helical" evidence="9">
    <location>
        <begin position="346"/>
        <end position="373"/>
    </location>
</feature>
<feature type="transmembrane region" description="Helical" evidence="9">
    <location>
        <begin position="320"/>
        <end position="340"/>
    </location>
</feature>
<organism evidence="11">
    <name type="scientific">Thermorudis peleae</name>
    <dbReference type="NCBI Taxonomy" id="1382356"/>
    <lineage>
        <taxon>Bacteria</taxon>
        <taxon>Pseudomonadati</taxon>
        <taxon>Thermomicrobiota</taxon>
        <taxon>Thermomicrobia</taxon>
        <taxon>Thermomicrobia incertae sedis</taxon>
        <taxon>Thermorudis</taxon>
    </lineage>
</organism>
<sequence>MVRFSMLARLGRDGAVPAAMSGGWALARVEAAAMTIEQFGGQALQAALRDAVERRRRDQVHDILQQLSPAEAVDLLCGLPPSALASAVALAGEEELAGLLEQVDASVAVQLLVKLSRSQAADVLEEMAPDDATDIVAELEPAQAEAILIEMEPAEADEIRELLAYPPDTAGGRMTPEFVAILPDLTADEALAALRRLASEVETINDVYVVDAENHLLGVLSLRDLVLAPPGTPVSKITVYDLVKVRADDDQEVAARLLVEHRLLAIPVVDAENRLLGIVTADDAADILEREFNEDYLRLAGTDAEAMECRRPVEVARLRLPWLLGTMGIELLAGLVIARFDAVLRQVILLASFMPVISAVSGNVGLQAAAIVVRGLDTGHVSLRHWGRQVSKEFATSLLMALVCGTVLGVIGAVWSRHLPFGLVIGGALLCAMVTAGIMGSIVPMLSKRLGFDPATTAGPFETAFQDVVGFAVFLWLASLLLRWLQ</sequence>
<name>A0A831TFJ5_9BACT</name>
<dbReference type="InterPro" id="IPR006667">
    <property type="entry name" value="SLC41_membr_dom"/>
</dbReference>
<dbReference type="Gene3D" id="3.10.580.10">
    <property type="entry name" value="CBS-domain"/>
    <property type="match status" value="1"/>
</dbReference>
<dbReference type="PANTHER" id="PTHR43773">
    <property type="entry name" value="MAGNESIUM TRANSPORTER MGTE"/>
    <property type="match status" value="1"/>
</dbReference>
<dbReference type="Pfam" id="PF00571">
    <property type="entry name" value="CBS"/>
    <property type="match status" value="2"/>
</dbReference>
<dbReference type="EMBL" id="DSIY01000141">
    <property type="protein sequence ID" value="HEG90921.1"/>
    <property type="molecule type" value="Genomic_DNA"/>
</dbReference>
<comment type="subunit">
    <text evidence="9">Homodimer.</text>
</comment>
<feature type="domain" description="CBS" evidence="10">
    <location>
        <begin position="174"/>
        <end position="237"/>
    </location>
</feature>
<keyword evidence="3 9" id="KW-0813">Transport</keyword>
<dbReference type="SUPFAM" id="SSF158791">
    <property type="entry name" value="MgtE N-terminal domain-like"/>
    <property type="match status" value="1"/>
</dbReference>
<dbReference type="Gene3D" id="1.10.357.20">
    <property type="entry name" value="SLC41 divalent cation transporters, integral membrane domain"/>
    <property type="match status" value="1"/>
</dbReference>
<dbReference type="InterPro" id="IPR046342">
    <property type="entry name" value="CBS_dom_sf"/>
</dbReference>